<reference evidence="1 2" key="1">
    <citation type="submission" date="2024-01" db="EMBL/GenBank/DDBJ databases">
        <title>Genomic insights into the taxonomy and metabolism of the cyanobacterium Pannus brasiliensis CCIBt3594.</title>
        <authorList>
            <person name="Machado M."/>
            <person name="Botero N.B."/>
            <person name="Andreote A.P.D."/>
            <person name="Feitosa A.M.T."/>
            <person name="Popin R."/>
            <person name="Sivonen K."/>
            <person name="Fiore M.F."/>
        </authorList>
    </citation>
    <scope>NUCLEOTIDE SEQUENCE [LARGE SCALE GENOMIC DNA]</scope>
    <source>
        <strain evidence="1 2">CCIBt3594</strain>
    </source>
</reference>
<dbReference type="EMBL" id="JBAFSM010000002">
    <property type="protein sequence ID" value="MEG3435913.1"/>
    <property type="molecule type" value="Genomic_DNA"/>
</dbReference>
<gene>
    <name evidence="1" type="ORF">V0288_02175</name>
</gene>
<dbReference type="AlphaFoldDB" id="A0AAW9QFP3"/>
<name>A0AAW9QFP3_9CHRO</name>
<dbReference type="RefSeq" id="WP_332863360.1">
    <property type="nucleotide sequence ID" value="NZ_JBAFSM010000002.1"/>
</dbReference>
<proteinExistence type="predicted"/>
<accession>A0AAW9QFP3</accession>
<evidence type="ECO:0000313" key="2">
    <source>
        <dbReference type="Proteomes" id="UP001328733"/>
    </source>
</evidence>
<sequence length="133" mass="15445">MTVYTVEALQEEGIEPEVVKTSLQINCFSGTFRRDRDFPKRFKDEALKIVEEYRKDDIKSFIVETALYITVWKEEPKKPEVLLDSPSIPPDIAIFSERENTETIAPPPAIEPAPTPRRTIVRKYRGQEYTIEI</sequence>
<dbReference type="Proteomes" id="UP001328733">
    <property type="component" value="Unassembled WGS sequence"/>
</dbReference>
<keyword evidence="2" id="KW-1185">Reference proteome</keyword>
<evidence type="ECO:0000313" key="1">
    <source>
        <dbReference type="EMBL" id="MEG3435913.1"/>
    </source>
</evidence>
<protein>
    <submittedName>
        <fullName evidence="1">Uncharacterized protein</fullName>
    </submittedName>
</protein>
<comment type="caution">
    <text evidence="1">The sequence shown here is derived from an EMBL/GenBank/DDBJ whole genome shotgun (WGS) entry which is preliminary data.</text>
</comment>
<organism evidence="1 2">
    <name type="scientific">Pannus brasiliensis CCIBt3594</name>
    <dbReference type="NCBI Taxonomy" id="1427578"/>
    <lineage>
        <taxon>Bacteria</taxon>
        <taxon>Bacillati</taxon>
        <taxon>Cyanobacteriota</taxon>
        <taxon>Cyanophyceae</taxon>
        <taxon>Oscillatoriophycideae</taxon>
        <taxon>Chroococcales</taxon>
        <taxon>Microcystaceae</taxon>
        <taxon>Pannus</taxon>
    </lineage>
</organism>